<dbReference type="InterPro" id="IPR011032">
    <property type="entry name" value="GroES-like_sf"/>
</dbReference>
<dbReference type="Pfam" id="PF08240">
    <property type="entry name" value="ADH_N"/>
    <property type="match status" value="1"/>
</dbReference>
<dbReference type="GO" id="GO:0016491">
    <property type="term" value="F:oxidoreductase activity"/>
    <property type="evidence" value="ECO:0007669"/>
    <property type="project" value="InterPro"/>
</dbReference>
<dbReference type="InterPro" id="IPR036291">
    <property type="entry name" value="NAD(P)-bd_dom_sf"/>
</dbReference>
<evidence type="ECO:0000259" key="2">
    <source>
        <dbReference type="SMART" id="SM00829"/>
    </source>
</evidence>
<dbReference type="PANTHER" id="PTHR44154">
    <property type="entry name" value="QUINONE OXIDOREDUCTASE"/>
    <property type="match status" value="1"/>
</dbReference>
<dbReference type="SUPFAM" id="SSF50129">
    <property type="entry name" value="GroES-like"/>
    <property type="match status" value="1"/>
</dbReference>
<comment type="caution">
    <text evidence="3">The sequence shown here is derived from an EMBL/GenBank/DDBJ whole genome shotgun (WGS) entry which is preliminary data.</text>
</comment>
<proteinExistence type="predicted"/>
<dbReference type="RefSeq" id="WP_147982816.1">
    <property type="nucleotide sequence ID" value="NZ_RDBM01000020.1"/>
</dbReference>
<dbReference type="Pfam" id="PF13602">
    <property type="entry name" value="ADH_zinc_N_2"/>
    <property type="match status" value="1"/>
</dbReference>
<dbReference type="InterPro" id="IPR013154">
    <property type="entry name" value="ADH-like_N"/>
</dbReference>
<accession>A0A652LAP0</accession>
<evidence type="ECO:0000256" key="1">
    <source>
        <dbReference type="ARBA" id="ARBA00022857"/>
    </source>
</evidence>
<gene>
    <name evidence="3" type="ORF">EAO74_05200</name>
</gene>
<dbReference type="EMBL" id="RDBM01000020">
    <property type="protein sequence ID" value="TXS32960.1"/>
    <property type="molecule type" value="Genomic_DNA"/>
</dbReference>
<reference evidence="3" key="1">
    <citation type="submission" date="2018-10" db="EMBL/GenBank/DDBJ databases">
        <authorList>
            <person name="Hariharan J."/>
            <person name="Choudoir M.J."/>
            <person name="Diebold P."/>
            <person name="Panke-Buisse K."/>
            <person name="Campbell A.N."/>
            <person name="Buckley D.H."/>
        </authorList>
    </citation>
    <scope>NUCLEOTIDE SEQUENCE</scope>
    <source>
        <strain evidence="3">Gb1</strain>
    </source>
</reference>
<dbReference type="AlphaFoldDB" id="A0A652LAP0"/>
<evidence type="ECO:0000313" key="3">
    <source>
        <dbReference type="EMBL" id="TXS32960.1"/>
    </source>
</evidence>
<dbReference type="InterPro" id="IPR020843">
    <property type="entry name" value="ER"/>
</dbReference>
<dbReference type="SUPFAM" id="SSF51735">
    <property type="entry name" value="NAD(P)-binding Rossmann-fold domains"/>
    <property type="match status" value="1"/>
</dbReference>
<name>A0A652LAP0_9ACTN</name>
<dbReference type="PANTHER" id="PTHR44154:SF1">
    <property type="entry name" value="QUINONE OXIDOREDUCTASE"/>
    <property type="match status" value="1"/>
</dbReference>
<protein>
    <submittedName>
        <fullName evidence="3">NADP-dependent oxidoreductase</fullName>
    </submittedName>
</protein>
<keyword evidence="1" id="KW-0521">NADP</keyword>
<dbReference type="Gene3D" id="3.40.50.720">
    <property type="entry name" value="NAD(P)-binding Rossmann-like Domain"/>
    <property type="match status" value="1"/>
</dbReference>
<sequence length="320" mass="33305">MKVVGVFQYGGPDALEAVDVPVPEVGPGHIRLRVHAAAVNPSDVLLRKGFTDPYLSDQLTPPYRPGMDAAGIVDEIGPDTTTDLKVGDRVMAMVIPIDPSGGAYAEYVVLDARQVVKAPVGTTHVEASTLPMNGLTARHAIDVLGLTEGDWIAVTGAAGAVGGYAIQLAKADGLRVVADAGPADEELVRSLGADEVVARGEGVAERFLQVVPGGVEAVVDAALMGGEVVGAIRPGGQLAVVRGDGEPGTSSLGELGNVKVKNVFVPEYRFATDKLDALRVLAEEGRLSLRVAQEYPADQAAEAHRRIEAGGVRGRLVLRF</sequence>
<dbReference type="CDD" id="cd05289">
    <property type="entry name" value="MDR_like_2"/>
    <property type="match status" value="1"/>
</dbReference>
<organism evidence="3">
    <name type="scientific">Streptomyces sp. gb1(2016)</name>
    <dbReference type="NCBI Taxonomy" id="1828321"/>
    <lineage>
        <taxon>Bacteria</taxon>
        <taxon>Bacillati</taxon>
        <taxon>Actinomycetota</taxon>
        <taxon>Actinomycetes</taxon>
        <taxon>Kitasatosporales</taxon>
        <taxon>Streptomycetaceae</taxon>
        <taxon>Streptomyces</taxon>
    </lineage>
</organism>
<dbReference type="SMART" id="SM00829">
    <property type="entry name" value="PKS_ER"/>
    <property type="match status" value="1"/>
</dbReference>
<feature type="domain" description="Enoyl reductase (ER)" evidence="2">
    <location>
        <begin position="10"/>
        <end position="318"/>
    </location>
</feature>
<dbReference type="InterPro" id="IPR051603">
    <property type="entry name" value="Zinc-ADH_QOR/CCCR"/>
</dbReference>
<dbReference type="Gene3D" id="3.90.180.10">
    <property type="entry name" value="Medium-chain alcohol dehydrogenases, catalytic domain"/>
    <property type="match status" value="1"/>
</dbReference>